<dbReference type="PRINTS" id="PR00886">
    <property type="entry name" value="HIGHMOBLTY12"/>
</dbReference>
<protein>
    <recommendedName>
        <fullName evidence="5">HMG box domain-containing protein</fullName>
    </recommendedName>
</protein>
<dbReference type="SUPFAM" id="SSF47095">
    <property type="entry name" value="HMG-box"/>
    <property type="match status" value="1"/>
</dbReference>
<feature type="domain" description="HMG box" evidence="5">
    <location>
        <begin position="88"/>
        <end position="156"/>
    </location>
</feature>
<evidence type="ECO:0000256" key="1">
    <source>
        <dbReference type="ARBA" id="ARBA00023125"/>
    </source>
</evidence>
<dbReference type="EMBL" id="HBEM01011408">
    <property type="protein sequence ID" value="CAD8445035.1"/>
    <property type="molecule type" value="Transcribed_RNA"/>
</dbReference>
<dbReference type="Gene3D" id="1.10.30.10">
    <property type="entry name" value="High mobility group box domain"/>
    <property type="match status" value="1"/>
</dbReference>
<organism evidence="6">
    <name type="scientific">Amorphochlora amoebiformis</name>
    <dbReference type="NCBI Taxonomy" id="1561963"/>
    <lineage>
        <taxon>Eukaryota</taxon>
        <taxon>Sar</taxon>
        <taxon>Rhizaria</taxon>
        <taxon>Cercozoa</taxon>
        <taxon>Chlorarachniophyceae</taxon>
        <taxon>Amorphochlora</taxon>
    </lineage>
</organism>
<dbReference type="GO" id="GO:0005634">
    <property type="term" value="C:nucleus"/>
    <property type="evidence" value="ECO:0007669"/>
    <property type="project" value="UniProtKB-UniRule"/>
</dbReference>
<dbReference type="AlphaFoldDB" id="A0A7S0D6F4"/>
<feature type="region of interest" description="Disordered" evidence="4">
    <location>
        <begin position="74"/>
        <end position="94"/>
    </location>
</feature>
<dbReference type="Pfam" id="PF00505">
    <property type="entry name" value="HMG_box"/>
    <property type="match status" value="1"/>
</dbReference>
<gene>
    <name evidence="6" type="ORF">LAMO00422_LOCUS7969</name>
</gene>
<dbReference type="SMART" id="SM00398">
    <property type="entry name" value="HMG"/>
    <property type="match status" value="1"/>
</dbReference>
<dbReference type="InterPro" id="IPR050342">
    <property type="entry name" value="HMGB"/>
</dbReference>
<keyword evidence="2 3" id="KW-0539">Nucleus</keyword>
<dbReference type="PROSITE" id="PS50118">
    <property type="entry name" value="HMG_BOX_2"/>
    <property type="match status" value="1"/>
</dbReference>
<feature type="DNA-binding region" description="HMG box" evidence="3">
    <location>
        <begin position="88"/>
        <end position="156"/>
    </location>
</feature>
<sequence length="170" mass="19432">MATLFEDKRVPNLSTPETQTPKATALHHLEVIIPAEVKPGDPFYIRAPDGLLLRVTSPDVAPGEVIIVQYKAAKNKTKRKKSRDPNAPKRASNAYMIFCKSRRPQLKAEHPELAFGKIGAKLGEIWRDLRPDEKRPFEEQAARDRQRYKKEMKEYPGAAEYKNKKRVLPT</sequence>
<dbReference type="FunFam" id="1.10.30.10:FF:000016">
    <property type="entry name" value="FACT complex subunit SSRP1"/>
    <property type="match status" value="1"/>
</dbReference>
<dbReference type="PANTHER" id="PTHR48112">
    <property type="entry name" value="HIGH MOBILITY GROUP PROTEIN DSP1"/>
    <property type="match status" value="1"/>
</dbReference>
<evidence type="ECO:0000256" key="3">
    <source>
        <dbReference type="PROSITE-ProRule" id="PRU00267"/>
    </source>
</evidence>
<keyword evidence="1 3" id="KW-0238">DNA-binding</keyword>
<evidence type="ECO:0000313" key="6">
    <source>
        <dbReference type="EMBL" id="CAD8445035.1"/>
    </source>
</evidence>
<proteinExistence type="predicted"/>
<reference evidence="6" key="1">
    <citation type="submission" date="2021-01" db="EMBL/GenBank/DDBJ databases">
        <authorList>
            <person name="Corre E."/>
            <person name="Pelletier E."/>
            <person name="Niang G."/>
            <person name="Scheremetjew M."/>
            <person name="Finn R."/>
            <person name="Kale V."/>
            <person name="Holt S."/>
            <person name="Cochrane G."/>
            <person name="Meng A."/>
            <person name="Brown T."/>
            <person name="Cohen L."/>
        </authorList>
    </citation>
    <scope>NUCLEOTIDE SEQUENCE</scope>
    <source>
        <strain evidence="6">CCMP2058</strain>
    </source>
</reference>
<feature type="region of interest" description="Disordered" evidence="4">
    <location>
        <begin position="133"/>
        <end position="170"/>
    </location>
</feature>
<dbReference type="InterPro" id="IPR036910">
    <property type="entry name" value="HMG_box_dom_sf"/>
</dbReference>
<name>A0A7S0D6F4_9EUKA</name>
<dbReference type="GO" id="GO:0003677">
    <property type="term" value="F:DNA binding"/>
    <property type="evidence" value="ECO:0007669"/>
    <property type="project" value="UniProtKB-UniRule"/>
</dbReference>
<feature type="compositionally biased region" description="Basic and acidic residues" evidence="4">
    <location>
        <begin position="133"/>
        <end position="154"/>
    </location>
</feature>
<evidence type="ECO:0000259" key="5">
    <source>
        <dbReference type="PROSITE" id="PS50118"/>
    </source>
</evidence>
<evidence type="ECO:0000256" key="2">
    <source>
        <dbReference type="ARBA" id="ARBA00023242"/>
    </source>
</evidence>
<dbReference type="InterPro" id="IPR009071">
    <property type="entry name" value="HMG_box_dom"/>
</dbReference>
<accession>A0A7S0D6F4</accession>
<evidence type="ECO:0000256" key="4">
    <source>
        <dbReference type="SAM" id="MobiDB-lite"/>
    </source>
</evidence>